<dbReference type="EMBL" id="JAAEDA010000001">
    <property type="protein sequence ID" value="MCJ1976504.1"/>
    <property type="molecule type" value="Genomic_DNA"/>
</dbReference>
<keyword evidence="1" id="KW-0175">Coiled coil</keyword>
<sequence length="93" mass="10542">MNQKELKKLRRSDLFKLLVEQANKIEQQQSEIDALEMQLQDRKLTIENAGSIAEASLALNKVFETAQLAADLYIENIKQVAHDVTADEDNASR</sequence>
<organism evidence="3 4">
    <name type="scientific">Pseudolactococcus paracarnosus</name>
    <dbReference type="NCBI Taxonomy" id="2749962"/>
    <lineage>
        <taxon>Bacteria</taxon>
        <taxon>Bacillati</taxon>
        <taxon>Bacillota</taxon>
        <taxon>Bacilli</taxon>
        <taxon>Lactobacillales</taxon>
        <taxon>Streptococcaceae</taxon>
        <taxon>Pseudolactococcus</taxon>
    </lineage>
</organism>
<proteinExistence type="predicted"/>
<evidence type="ECO:0000313" key="5">
    <source>
        <dbReference type="Proteomes" id="UP001522462"/>
    </source>
</evidence>
<evidence type="ECO:0000313" key="4">
    <source>
        <dbReference type="Proteomes" id="UP000516280"/>
    </source>
</evidence>
<reference evidence="2" key="2">
    <citation type="submission" date="2020-01" db="EMBL/GenBank/DDBJ databases">
        <authorList>
            <person name="Hilgarth M."/>
            <person name="Vogel R.F."/>
        </authorList>
    </citation>
    <scope>NUCLEOTIDE SEQUENCE</scope>
    <source>
        <strain evidence="2">TMW21897</strain>
    </source>
</reference>
<feature type="coiled-coil region" evidence="1">
    <location>
        <begin position="18"/>
        <end position="45"/>
    </location>
</feature>
<evidence type="ECO:0000256" key="1">
    <source>
        <dbReference type="SAM" id="Coils"/>
    </source>
</evidence>
<dbReference type="Proteomes" id="UP000516280">
    <property type="component" value="Chromosome"/>
</dbReference>
<evidence type="ECO:0000313" key="2">
    <source>
        <dbReference type="EMBL" id="MCJ1976504.1"/>
    </source>
</evidence>
<evidence type="ECO:0000313" key="3">
    <source>
        <dbReference type="EMBL" id="QDJ27888.1"/>
    </source>
</evidence>
<dbReference type="RefSeq" id="WP_109834668.1">
    <property type="nucleotide sequence ID" value="NZ_CP017195.1"/>
</dbReference>
<protein>
    <submittedName>
        <fullName evidence="3">DNA repair protein</fullName>
    </submittedName>
</protein>
<dbReference type="AlphaFoldDB" id="A0A7L4WC27"/>
<reference evidence="3 4" key="1">
    <citation type="submission" date="2016-09" db="EMBL/GenBank/DDBJ databases">
        <title>Lactic acid bacteria from MAP meat Genome sequencing and assembly.</title>
        <authorList>
            <person name="Behr J."/>
            <person name="Hilgarth M."/>
            <person name="Vogel R.F."/>
        </authorList>
    </citation>
    <scope>NUCLEOTIDE SEQUENCE [LARGE SCALE GENOMIC DNA]</scope>
    <source>
        <strain evidence="3 4">TMW21615</strain>
    </source>
</reference>
<accession>A0A7L4WC27</accession>
<dbReference type="EMBL" id="CP017195">
    <property type="protein sequence ID" value="QDJ27888.1"/>
    <property type="molecule type" value="Genomic_DNA"/>
</dbReference>
<reference evidence="2 5" key="3">
    <citation type="journal article" date="2022" name="Microbiol. Res.">
        <title>Comparative genome analysis, predicted lifestyle and antimicrobial strategies of Lactococcus carnosus and Lactococcus paracarnosus isolated from meat.</title>
        <authorList>
            <person name="Werum V."/>
            <person name="Ehrmann M."/>
            <person name="Vogel R."/>
            <person name="Hilgarth M."/>
        </authorList>
    </citation>
    <scope>NUCLEOTIDE SEQUENCE [LARGE SCALE GENOMIC DNA]</scope>
    <source>
        <strain evidence="2 5">TMW21897</strain>
    </source>
</reference>
<dbReference type="KEGG" id="lpaa:BHS01_04805"/>
<name>A0A7L4WC27_9LACT</name>
<gene>
    <name evidence="3" type="ORF">BHS01_04805</name>
    <name evidence="2" type="ORF">GYN19_00835</name>
</gene>
<keyword evidence="5" id="KW-1185">Reference proteome</keyword>
<dbReference type="Proteomes" id="UP001522462">
    <property type="component" value="Unassembled WGS sequence"/>
</dbReference>